<keyword evidence="2 5" id="KW-0238">DNA-binding</keyword>
<reference evidence="5 6" key="1">
    <citation type="submission" date="2018-05" db="EMBL/GenBank/DDBJ databases">
        <title>Genomic Encyclopedia of Type Strains, Phase IV (KMG-IV): sequencing the most valuable type-strain genomes for metagenomic binning, comparative biology and taxonomic classification.</title>
        <authorList>
            <person name="Goeker M."/>
        </authorList>
    </citation>
    <scope>NUCLEOTIDE SEQUENCE [LARGE SCALE GENOMIC DNA]</scope>
    <source>
        <strain evidence="5 6">DSM 24906</strain>
    </source>
</reference>
<evidence type="ECO:0000313" key="5">
    <source>
        <dbReference type="EMBL" id="PWJ87901.1"/>
    </source>
</evidence>
<dbReference type="InterPro" id="IPR020449">
    <property type="entry name" value="Tscrpt_reg_AraC-type_HTH"/>
</dbReference>
<dbReference type="Pfam" id="PF12833">
    <property type="entry name" value="HTH_18"/>
    <property type="match status" value="1"/>
</dbReference>
<dbReference type="AlphaFoldDB" id="A0AA45C540"/>
<accession>A0AA45C540</accession>
<dbReference type="InterPro" id="IPR018060">
    <property type="entry name" value="HTH_AraC"/>
</dbReference>
<evidence type="ECO:0000256" key="2">
    <source>
        <dbReference type="ARBA" id="ARBA00023125"/>
    </source>
</evidence>
<feature type="domain" description="HTH araC/xylS-type" evidence="4">
    <location>
        <begin position="225"/>
        <end position="323"/>
    </location>
</feature>
<dbReference type="PANTHER" id="PTHR47893">
    <property type="entry name" value="REGULATORY PROTEIN PCHR"/>
    <property type="match status" value="1"/>
</dbReference>
<dbReference type="SUPFAM" id="SSF46689">
    <property type="entry name" value="Homeodomain-like"/>
    <property type="match status" value="2"/>
</dbReference>
<proteinExistence type="predicted"/>
<dbReference type="RefSeq" id="WP_109606119.1">
    <property type="nucleotide sequence ID" value="NZ_QGGI01000021.1"/>
</dbReference>
<keyword evidence="1" id="KW-0805">Transcription regulation</keyword>
<name>A0AA45C540_9BACT</name>
<evidence type="ECO:0000313" key="6">
    <source>
        <dbReference type="Proteomes" id="UP000245921"/>
    </source>
</evidence>
<dbReference type="Gene3D" id="1.10.10.60">
    <property type="entry name" value="Homeodomain-like"/>
    <property type="match status" value="2"/>
</dbReference>
<sequence>MIYIFKNIIDYYKDFIDSRMFILVPELSMKDDFYYKMITKCGEGYLKIYLLNNFMVINANYIPKKNFEKISEIQEDYVEISQFESDSSILKEENKDSINVGFGIFSYINNSKKVSVYCKKYEPVKFTKIILTEDYYDKFLKDKFEKDFENVKSIMRFVSLNPFLPEINFLFQQIKSCKAKGLSKKIYIESKILELLSISTQIYEEKNNINKLSVKITPEDKKYLENVLNYMKNNLNAYPSIEDMAEISNMSKNRFQMAFKKIYGATYYKYFQMLKFNRALLLLNNSNYSIKKISSMVGYSNTGHFTGLFRKMYGVTPKKYRDIFNL</sequence>
<dbReference type="PANTHER" id="PTHR47893:SF1">
    <property type="entry name" value="REGULATORY PROTEIN PCHR"/>
    <property type="match status" value="1"/>
</dbReference>
<dbReference type="GO" id="GO:0003700">
    <property type="term" value="F:DNA-binding transcription factor activity"/>
    <property type="evidence" value="ECO:0007669"/>
    <property type="project" value="InterPro"/>
</dbReference>
<organism evidence="5 6">
    <name type="scientific">Oceanotoga teriensis</name>
    <dbReference type="NCBI Taxonomy" id="515440"/>
    <lineage>
        <taxon>Bacteria</taxon>
        <taxon>Thermotogati</taxon>
        <taxon>Thermotogota</taxon>
        <taxon>Thermotogae</taxon>
        <taxon>Petrotogales</taxon>
        <taxon>Petrotogaceae</taxon>
        <taxon>Oceanotoga</taxon>
    </lineage>
</organism>
<evidence type="ECO:0000256" key="3">
    <source>
        <dbReference type="ARBA" id="ARBA00023163"/>
    </source>
</evidence>
<keyword evidence="3" id="KW-0804">Transcription</keyword>
<gene>
    <name evidence="5" type="ORF">C7380_12131</name>
</gene>
<dbReference type="GO" id="GO:0043565">
    <property type="term" value="F:sequence-specific DNA binding"/>
    <property type="evidence" value="ECO:0007669"/>
    <property type="project" value="InterPro"/>
</dbReference>
<comment type="caution">
    <text evidence="5">The sequence shown here is derived from an EMBL/GenBank/DDBJ whole genome shotgun (WGS) entry which is preliminary data.</text>
</comment>
<dbReference type="InterPro" id="IPR053142">
    <property type="entry name" value="PchR_regulatory_protein"/>
</dbReference>
<keyword evidence="6" id="KW-1185">Reference proteome</keyword>
<dbReference type="PRINTS" id="PR00032">
    <property type="entry name" value="HTHARAC"/>
</dbReference>
<evidence type="ECO:0000259" key="4">
    <source>
        <dbReference type="PROSITE" id="PS01124"/>
    </source>
</evidence>
<dbReference type="Proteomes" id="UP000245921">
    <property type="component" value="Unassembled WGS sequence"/>
</dbReference>
<dbReference type="InterPro" id="IPR009057">
    <property type="entry name" value="Homeodomain-like_sf"/>
</dbReference>
<dbReference type="EMBL" id="QGGI01000021">
    <property type="protein sequence ID" value="PWJ87901.1"/>
    <property type="molecule type" value="Genomic_DNA"/>
</dbReference>
<dbReference type="SMART" id="SM00342">
    <property type="entry name" value="HTH_ARAC"/>
    <property type="match status" value="1"/>
</dbReference>
<evidence type="ECO:0000256" key="1">
    <source>
        <dbReference type="ARBA" id="ARBA00023015"/>
    </source>
</evidence>
<protein>
    <submittedName>
        <fullName evidence="5">AraC-like DNA-binding protein</fullName>
    </submittedName>
</protein>
<dbReference type="PROSITE" id="PS01124">
    <property type="entry name" value="HTH_ARAC_FAMILY_2"/>
    <property type="match status" value="1"/>
</dbReference>